<dbReference type="RefSeq" id="WP_367920079.1">
    <property type="nucleotide sequence ID" value="NZ_BAABAC010000025.1"/>
</dbReference>
<evidence type="ECO:0000313" key="3">
    <source>
        <dbReference type="Proteomes" id="UP001597229"/>
    </source>
</evidence>
<keyword evidence="3" id="KW-1185">Reference proteome</keyword>
<feature type="transmembrane region" description="Helical" evidence="1">
    <location>
        <begin position="43"/>
        <end position="69"/>
    </location>
</feature>
<accession>A0ABW3VVD3</accession>
<dbReference type="Proteomes" id="UP001597229">
    <property type="component" value="Unassembled WGS sequence"/>
</dbReference>
<comment type="caution">
    <text evidence="2">The sequence shown here is derived from an EMBL/GenBank/DDBJ whole genome shotgun (WGS) entry which is preliminary data.</text>
</comment>
<keyword evidence="1" id="KW-0812">Transmembrane</keyword>
<organism evidence="2 3">
    <name type="scientific">Nocardioides ginsengisoli</name>
    <dbReference type="NCBI Taxonomy" id="363868"/>
    <lineage>
        <taxon>Bacteria</taxon>
        <taxon>Bacillati</taxon>
        <taxon>Actinomycetota</taxon>
        <taxon>Actinomycetes</taxon>
        <taxon>Propionibacteriales</taxon>
        <taxon>Nocardioidaceae</taxon>
        <taxon>Nocardioides</taxon>
    </lineage>
</organism>
<gene>
    <name evidence="2" type="ORF">ACFQ3F_01905</name>
</gene>
<dbReference type="EMBL" id="JBHTLX010000004">
    <property type="protein sequence ID" value="MFD1246532.1"/>
    <property type="molecule type" value="Genomic_DNA"/>
</dbReference>
<evidence type="ECO:0000256" key="1">
    <source>
        <dbReference type="SAM" id="Phobius"/>
    </source>
</evidence>
<evidence type="ECO:0000313" key="2">
    <source>
        <dbReference type="EMBL" id="MFD1246532.1"/>
    </source>
</evidence>
<sequence length="79" mass="8380">MVSFLLSVTFACGVVIAVAHVINRQFIAPVYDVLANLTAFACAVAASLMLGHWVPATFSGVAICCWLVLARRTALALSR</sequence>
<keyword evidence="1" id="KW-1133">Transmembrane helix</keyword>
<reference evidence="3" key="1">
    <citation type="journal article" date="2019" name="Int. J. Syst. Evol. Microbiol.">
        <title>The Global Catalogue of Microorganisms (GCM) 10K type strain sequencing project: providing services to taxonomists for standard genome sequencing and annotation.</title>
        <authorList>
            <consortium name="The Broad Institute Genomics Platform"/>
            <consortium name="The Broad Institute Genome Sequencing Center for Infectious Disease"/>
            <person name="Wu L."/>
            <person name="Ma J."/>
        </authorList>
    </citation>
    <scope>NUCLEOTIDE SEQUENCE [LARGE SCALE GENOMIC DNA]</scope>
    <source>
        <strain evidence="3">CCUG 52478</strain>
    </source>
</reference>
<proteinExistence type="predicted"/>
<protein>
    <submittedName>
        <fullName evidence="2">Uncharacterized protein</fullName>
    </submittedName>
</protein>
<keyword evidence="1" id="KW-0472">Membrane</keyword>
<name>A0ABW3VVD3_9ACTN</name>